<dbReference type="EMBL" id="MU277195">
    <property type="protein sequence ID" value="KAI0065354.1"/>
    <property type="molecule type" value="Genomic_DNA"/>
</dbReference>
<proteinExistence type="predicted"/>
<name>A0ACB8TA20_9AGAM</name>
<evidence type="ECO:0000313" key="2">
    <source>
        <dbReference type="Proteomes" id="UP000814140"/>
    </source>
</evidence>
<organism evidence="1 2">
    <name type="scientific">Artomyces pyxidatus</name>
    <dbReference type="NCBI Taxonomy" id="48021"/>
    <lineage>
        <taxon>Eukaryota</taxon>
        <taxon>Fungi</taxon>
        <taxon>Dikarya</taxon>
        <taxon>Basidiomycota</taxon>
        <taxon>Agaricomycotina</taxon>
        <taxon>Agaricomycetes</taxon>
        <taxon>Russulales</taxon>
        <taxon>Auriscalpiaceae</taxon>
        <taxon>Artomyces</taxon>
    </lineage>
</organism>
<comment type="caution">
    <text evidence="1">The sequence shown here is derived from an EMBL/GenBank/DDBJ whole genome shotgun (WGS) entry which is preliminary data.</text>
</comment>
<evidence type="ECO:0000313" key="1">
    <source>
        <dbReference type="EMBL" id="KAI0065354.1"/>
    </source>
</evidence>
<protein>
    <submittedName>
        <fullName evidence="1">Uncharacterized protein</fullName>
    </submittedName>
</protein>
<gene>
    <name evidence="1" type="ORF">BV25DRAFT_1674783</name>
</gene>
<reference evidence="1" key="1">
    <citation type="submission" date="2021-03" db="EMBL/GenBank/DDBJ databases">
        <authorList>
            <consortium name="DOE Joint Genome Institute"/>
            <person name="Ahrendt S."/>
            <person name="Looney B.P."/>
            <person name="Miyauchi S."/>
            <person name="Morin E."/>
            <person name="Drula E."/>
            <person name="Courty P.E."/>
            <person name="Chicoki N."/>
            <person name="Fauchery L."/>
            <person name="Kohler A."/>
            <person name="Kuo A."/>
            <person name="Labutti K."/>
            <person name="Pangilinan J."/>
            <person name="Lipzen A."/>
            <person name="Riley R."/>
            <person name="Andreopoulos W."/>
            <person name="He G."/>
            <person name="Johnson J."/>
            <person name="Barry K.W."/>
            <person name="Grigoriev I.V."/>
            <person name="Nagy L."/>
            <person name="Hibbett D."/>
            <person name="Henrissat B."/>
            <person name="Matheny P.B."/>
            <person name="Labbe J."/>
            <person name="Martin F."/>
        </authorList>
    </citation>
    <scope>NUCLEOTIDE SEQUENCE</scope>
    <source>
        <strain evidence="1">HHB10654</strain>
    </source>
</reference>
<sequence length="499" mass="56666">MMPPFKTIRCRYFDERGRPLKPYCLQGERCSFIHPEDSNWATGAPNKVPPLGRPSKVGPRTSSSAEPRRLDNRGRRVEPLADQSTLFKRVNEDDDFDRPYDRERERSRDYDLSSSKYSPSRPYDRDHSKFRDDRNHSVPDKVIHKPAYTRPDDGSRHSKDPNQRYYRDHQDRVYRAEDSKKRAAEHPRQIMRDDERENDRHDLPSVLLSPSSTMVAQREGKKSVETIVELFRNVAKITNQATLDSAAFDKEDEKLQIYTELSDSLAKISPSAASAIGPTLANVIANHAKYRERVEADFKRLSRAWEDIFESFIQGVVHALDVQLETGLVRLRDEIRYRVAEEVTHIPRDHYPSANSGPAVTKRKWDSPDRSRRGEDTRGDISNSLSGSSQAVVAQNSEDDQECKRRRLRDSTVTSDTLDRMGVDLSQDVLSVLEGVKSTLDRQSEARHRSAEKSNQLSSKTAVADTGERGFASATLSSRTSEDSVGSVSVSHVGPGHYP</sequence>
<keyword evidence="2" id="KW-1185">Reference proteome</keyword>
<dbReference type="Proteomes" id="UP000814140">
    <property type="component" value="Unassembled WGS sequence"/>
</dbReference>
<reference evidence="1" key="2">
    <citation type="journal article" date="2022" name="New Phytol.">
        <title>Evolutionary transition to the ectomycorrhizal habit in the genomes of a hyperdiverse lineage of mushroom-forming fungi.</title>
        <authorList>
            <person name="Looney B."/>
            <person name="Miyauchi S."/>
            <person name="Morin E."/>
            <person name="Drula E."/>
            <person name="Courty P.E."/>
            <person name="Kohler A."/>
            <person name="Kuo A."/>
            <person name="LaButti K."/>
            <person name="Pangilinan J."/>
            <person name="Lipzen A."/>
            <person name="Riley R."/>
            <person name="Andreopoulos W."/>
            <person name="He G."/>
            <person name="Johnson J."/>
            <person name="Nolan M."/>
            <person name="Tritt A."/>
            <person name="Barry K.W."/>
            <person name="Grigoriev I.V."/>
            <person name="Nagy L.G."/>
            <person name="Hibbett D."/>
            <person name="Henrissat B."/>
            <person name="Matheny P.B."/>
            <person name="Labbe J."/>
            <person name="Martin F.M."/>
        </authorList>
    </citation>
    <scope>NUCLEOTIDE SEQUENCE</scope>
    <source>
        <strain evidence="1">HHB10654</strain>
    </source>
</reference>
<accession>A0ACB8TA20</accession>